<dbReference type="InterPro" id="IPR036291">
    <property type="entry name" value="NAD(P)-bd_dom_sf"/>
</dbReference>
<keyword evidence="12" id="KW-1185">Reference proteome</keyword>
<dbReference type="RefSeq" id="WP_188498918.1">
    <property type="nucleotide sequence ID" value="NZ_BMFV01000039.1"/>
</dbReference>
<protein>
    <recommendedName>
        <fullName evidence="6 7">Pyrroline-5-carboxylate reductase</fullName>
        <shortName evidence="6">P5C reductase</shortName>
        <shortName evidence="6">P5CR</shortName>
        <ecNumber evidence="6 7">1.5.1.2</ecNumber>
    </recommendedName>
    <alternativeName>
        <fullName evidence="6">PCA reductase</fullName>
    </alternativeName>
</protein>
<dbReference type="SUPFAM" id="SSF51735">
    <property type="entry name" value="NAD(P)-binding Rossmann-fold domains"/>
    <property type="match status" value="1"/>
</dbReference>
<dbReference type="InterPro" id="IPR053790">
    <property type="entry name" value="P5CR-like_CS"/>
</dbReference>
<dbReference type="AlphaFoldDB" id="A0A8J2ZYW5"/>
<comment type="pathway">
    <text evidence="6 8">Amino-acid biosynthesis; L-proline biosynthesis; L-proline from L-glutamate 5-semialdehyde: step 1/1.</text>
</comment>
<dbReference type="PANTHER" id="PTHR11645">
    <property type="entry name" value="PYRROLINE-5-CARBOXYLATE REDUCTASE"/>
    <property type="match status" value="1"/>
</dbReference>
<dbReference type="PANTHER" id="PTHR11645:SF49">
    <property type="entry name" value="PYRROLINE-5-CARBOXYLATE REDUCTASE 1"/>
    <property type="match status" value="1"/>
</dbReference>
<dbReference type="SUPFAM" id="SSF48179">
    <property type="entry name" value="6-phosphogluconate dehydrogenase C-terminal domain-like"/>
    <property type="match status" value="1"/>
</dbReference>
<evidence type="ECO:0000256" key="1">
    <source>
        <dbReference type="ARBA" id="ARBA00005525"/>
    </source>
</evidence>
<dbReference type="HAMAP" id="MF_01925">
    <property type="entry name" value="P5C_reductase"/>
    <property type="match status" value="1"/>
</dbReference>
<keyword evidence="6 8" id="KW-0028">Amino-acid biosynthesis</keyword>
<keyword evidence="6" id="KW-0963">Cytoplasm</keyword>
<name>A0A8J2ZYW5_9BACL</name>
<comment type="catalytic activity">
    <reaction evidence="6">
        <text>L-proline + NAD(+) = (S)-1-pyrroline-5-carboxylate + NADH + 2 H(+)</text>
        <dbReference type="Rhea" id="RHEA:14105"/>
        <dbReference type="ChEBI" id="CHEBI:15378"/>
        <dbReference type="ChEBI" id="CHEBI:17388"/>
        <dbReference type="ChEBI" id="CHEBI:57540"/>
        <dbReference type="ChEBI" id="CHEBI:57945"/>
        <dbReference type="ChEBI" id="CHEBI:60039"/>
        <dbReference type="EC" id="1.5.1.2"/>
    </reaction>
</comment>
<comment type="function">
    <text evidence="5 6">Catalyzes the reduction of 1-pyrroline-5-carboxylate (PCA) to L-proline.</text>
</comment>
<evidence type="ECO:0000313" key="12">
    <source>
        <dbReference type="Proteomes" id="UP000656813"/>
    </source>
</evidence>
<dbReference type="EMBL" id="BMFV01000039">
    <property type="protein sequence ID" value="GGH87477.1"/>
    <property type="molecule type" value="Genomic_DNA"/>
</dbReference>
<evidence type="ECO:0000256" key="2">
    <source>
        <dbReference type="ARBA" id="ARBA00022650"/>
    </source>
</evidence>
<reference evidence="11" key="1">
    <citation type="journal article" date="2014" name="Int. J. Syst. Evol. Microbiol.">
        <title>Complete genome sequence of Corynebacterium casei LMG S-19264T (=DSM 44701T), isolated from a smear-ripened cheese.</title>
        <authorList>
            <consortium name="US DOE Joint Genome Institute (JGI-PGF)"/>
            <person name="Walter F."/>
            <person name="Albersmeier A."/>
            <person name="Kalinowski J."/>
            <person name="Ruckert C."/>
        </authorList>
    </citation>
    <scope>NUCLEOTIDE SEQUENCE</scope>
    <source>
        <strain evidence="11">CGMCC 1.12777</strain>
    </source>
</reference>
<dbReference type="InterPro" id="IPR008927">
    <property type="entry name" value="6-PGluconate_DH-like_C_sf"/>
</dbReference>
<comment type="similarity">
    <text evidence="1 6 8">Belongs to the pyrroline-5-carboxylate reductase family.</text>
</comment>
<evidence type="ECO:0000256" key="3">
    <source>
        <dbReference type="ARBA" id="ARBA00022857"/>
    </source>
</evidence>
<reference evidence="11" key="2">
    <citation type="submission" date="2020-09" db="EMBL/GenBank/DDBJ databases">
        <authorList>
            <person name="Sun Q."/>
            <person name="Zhou Y."/>
        </authorList>
    </citation>
    <scope>NUCLEOTIDE SEQUENCE</scope>
    <source>
        <strain evidence="11">CGMCC 1.12777</strain>
    </source>
</reference>
<evidence type="ECO:0000256" key="7">
    <source>
        <dbReference type="NCBIfam" id="TIGR00112"/>
    </source>
</evidence>
<dbReference type="UniPathway" id="UPA00098">
    <property type="reaction ID" value="UER00361"/>
</dbReference>
<feature type="domain" description="Pyrroline-5-carboxylate reductase catalytic N-terminal" evidence="9">
    <location>
        <begin position="3"/>
        <end position="99"/>
    </location>
</feature>
<dbReference type="GO" id="GO:0055129">
    <property type="term" value="P:L-proline biosynthetic process"/>
    <property type="evidence" value="ECO:0007669"/>
    <property type="project" value="UniProtKB-UniRule"/>
</dbReference>
<gene>
    <name evidence="6 11" type="primary">proC</name>
    <name evidence="11" type="ORF">GCM10007096_37590</name>
</gene>
<sequence>MNKIAFIGAGSIAESILSGILSKHMLKPSQIWVTNRKNTQRLSHLKNVYDVKVSNEKSEIMRGADIIILSVKPKDAPGALHSIQPFITSDQLVVSVLAGVSTSYIAHELGLPLPIVRAMPNTSASVGHSATALSAGCYAKEDHIGKVKDLFQTIGSTVVVDEDQLHAITGLSGSGPAYIYYLVEAMQQAATEAQLDPSLSEDLIIQTLVGAAEMLKLKKASPTTLRKQITSPGGTTQAGITTLEEYKFQEAILHAIRRATERSMELGSPFQVITKP</sequence>
<accession>A0A8J2ZYW5</accession>
<dbReference type="Pfam" id="PF03807">
    <property type="entry name" value="F420_oxidored"/>
    <property type="match status" value="1"/>
</dbReference>
<evidence type="ECO:0000259" key="9">
    <source>
        <dbReference type="Pfam" id="PF03807"/>
    </source>
</evidence>
<dbReference type="EC" id="1.5.1.2" evidence="6 7"/>
<dbReference type="Proteomes" id="UP000656813">
    <property type="component" value="Unassembled WGS sequence"/>
</dbReference>
<dbReference type="InterPro" id="IPR029036">
    <property type="entry name" value="P5CR_dimer"/>
</dbReference>
<evidence type="ECO:0000256" key="8">
    <source>
        <dbReference type="RuleBase" id="RU003903"/>
    </source>
</evidence>
<evidence type="ECO:0000313" key="11">
    <source>
        <dbReference type="EMBL" id="GGH87477.1"/>
    </source>
</evidence>
<dbReference type="GO" id="GO:0005737">
    <property type="term" value="C:cytoplasm"/>
    <property type="evidence" value="ECO:0007669"/>
    <property type="project" value="UniProtKB-SubCell"/>
</dbReference>
<comment type="subcellular location">
    <subcellularLocation>
        <location evidence="6">Cytoplasm</location>
    </subcellularLocation>
</comment>
<dbReference type="Pfam" id="PF14748">
    <property type="entry name" value="P5CR_dimer"/>
    <property type="match status" value="1"/>
</dbReference>
<comment type="catalytic activity">
    <reaction evidence="6 8">
        <text>L-proline + NADP(+) = (S)-1-pyrroline-5-carboxylate + NADPH + 2 H(+)</text>
        <dbReference type="Rhea" id="RHEA:14109"/>
        <dbReference type="ChEBI" id="CHEBI:15378"/>
        <dbReference type="ChEBI" id="CHEBI:17388"/>
        <dbReference type="ChEBI" id="CHEBI:57783"/>
        <dbReference type="ChEBI" id="CHEBI:58349"/>
        <dbReference type="ChEBI" id="CHEBI:60039"/>
        <dbReference type="EC" id="1.5.1.2"/>
    </reaction>
</comment>
<dbReference type="InterPro" id="IPR028939">
    <property type="entry name" value="P5C_Rdtase_cat_N"/>
</dbReference>
<dbReference type="Gene3D" id="3.40.50.720">
    <property type="entry name" value="NAD(P)-binding Rossmann-like Domain"/>
    <property type="match status" value="1"/>
</dbReference>
<dbReference type="FunFam" id="1.10.3730.10:FF:000001">
    <property type="entry name" value="Pyrroline-5-carboxylate reductase"/>
    <property type="match status" value="1"/>
</dbReference>
<dbReference type="PIRSF" id="PIRSF000193">
    <property type="entry name" value="Pyrrol-5-carb_rd"/>
    <property type="match status" value="1"/>
</dbReference>
<dbReference type="InterPro" id="IPR000304">
    <property type="entry name" value="Pyrroline-COOH_reductase"/>
</dbReference>
<feature type="domain" description="Pyrroline-5-carboxylate reductase dimerisation" evidence="10">
    <location>
        <begin position="162"/>
        <end position="266"/>
    </location>
</feature>
<dbReference type="GO" id="GO:0004735">
    <property type="term" value="F:pyrroline-5-carboxylate reductase activity"/>
    <property type="evidence" value="ECO:0007669"/>
    <property type="project" value="UniProtKB-UniRule"/>
</dbReference>
<keyword evidence="4 6" id="KW-0560">Oxidoreductase</keyword>
<evidence type="ECO:0000256" key="4">
    <source>
        <dbReference type="ARBA" id="ARBA00023002"/>
    </source>
</evidence>
<keyword evidence="2 6" id="KW-0641">Proline biosynthesis</keyword>
<dbReference type="NCBIfam" id="TIGR00112">
    <property type="entry name" value="proC"/>
    <property type="match status" value="1"/>
</dbReference>
<comment type="caution">
    <text evidence="11">The sequence shown here is derived from an EMBL/GenBank/DDBJ whole genome shotgun (WGS) entry which is preliminary data.</text>
</comment>
<proteinExistence type="inferred from homology"/>
<evidence type="ECO:0000256" key="5">
    <source>
        <dbReference type="ARBA" id="ARBA00058118"/>
    </source>
</evidence>
<organism evidence="11 12">
    <name type="scientific">Pullulanibacillus pueri</name>
    <dbReference type="NCBI Taxonomy" id="1437324"/>
    <lineage>
        <taxon>Bacteria</taxon>
        <taxon>Bacillati</taxon>
        <taxon>Bacillota</taxon>
        <taxon>Bacilli</taxon>
        <taxon>Bacillales</taxon>
        <taxon>Sporolactobacillaceae</taxon>
        <taxon>Pullulanibacillus</taxon>
    </lineage>
</organism>
<keyword evidence="3 6" id="KW-0521">NADP</keyword>
<dbReference type="Gene3D" id="1.10.3730.10">
    <property type="entry name" value="ProC C-terminal domain-like"/>
    <property type="match status" value="1"/>
</dbReference>
<evidence type="ECO:0000256" key="6">
    <source>
        <dbReference type="HAMAP-Rule" id="MF_01925"/>
    </source>
</evidence>
<dbReference type="PROSITE" id="PS00521">
    <property type="entry name" value="P5CR"/>
    <property type="match status" value="1"/>
</dbReference>
<evidence type="ECO:0000259" key="10">
    <source>
        <dbReference type="Pfam" id="PF14748"/>
    </source>
</evidence>